<accession>A0A378WH98</accession>
<sequence length="59" mass="7010">MLLTRKEVAKKLALSASKLDEIRKNDITFPQPLYLTESKKMIRWKDSDVEAWIESKRIF</sequence>
<dbReference type="Proteomes" id="UP000254055">
    <property type="component" value="Unassembled WGS sequence"/>
</dbReference>
<evidence type="ECO:0000313" key="1">
    <source>
        <dbReference type="EMBL" id="SUA36689.1"/>
    </source>
</evidence>
<dbReference type="Pfam" id="PF05930">
    <property type="entry name" value="Phage_AlpA"/>
    <property type="match status" value="1"/>
</dbReference>
<name>A0A378WH98_9NEIS</name>
<proteinExistence type="predicted"/>
<gene>
    <name evidence="1" type="ORF">NCTC12229_01117</name>
</gene>
<dbReference type="RefSeq" id="WP_158087943.1">
    <property type="nucleotide sequence ID" value="NZ_UGRS01000001.1"/>
</dbReference>
<evidence type="ECO:0000313" key="2">
    <source>
        <dbReference type="Proteomes" id="UP000254055"/>
    </source>
</evidence>
<dbReference type="AlphaFoldDB" id="A0A378WH98"/>
<reference evidence="1 2" key="1">
    <citation type="submission" date="2018-06" db="EMBL/GenBank/DDBJ databases">
        <authorList>
            <consortium name="Pathogen Informatics"/>
            <person name="Doyle S."/>
        </authorList>
    </citation>
    <scope>NUCLEOTIDE SEQUENCE [LARGE SCALE GENOMIC DNA]</scope>
    <source>
        <strain evidence="1 2">NCTC12229</strain>
    </source>
</reference>
<dbReference type="InterPro" id="IPR010260">
    <property type="entry name" value="AlpA"/>
</dbReference>
<organism evidence="1 2">
    <name type="scientific">Neisseria zoodegmatis</name>
    <dbReference type="NCBI Taxonomy" id="326523"/>
    <lineage>
        <taxon>Bacteria</taxon>
        <taxon>Pseudomonadati</taxon>
        <taxon>Pseudomonadota</taxon>
        <taxon>Betaproteobacteria</taxon>
        <taxon>Neisseriales</taxon>
        <taxon>Neisseriaceae</taxon>
        <taxon>Neisseria</taxon>
    </lineage>
</organism>
<protein>
    <submittedName>
        <fullName evidence="1">Predicted transcriptional regulator</fullName>
    </submittedName>
</protein>
<dbReference type="EMBL" id="UGRS01000001">
    <property type="protein sequence ID" value="SUA36689.1"/>
    <property type="molecule type" value="Genomic_DNA"/>
</dbReference>